<dbReference type="AlphaFoldDB" id="A0A8J3FGD2"/>
<dbReference type="EMBL" id="BMQC01000002">
    <property type="protein sequence ID" value="GGK16357.1"/>
    <property type="molecule type" value="Genomic_DNA"/>
</dbReference>
<comment type="caution">
    <text evidence="2">The sequence shown here is derived from an EMBL/GenBank/DDBJ whole genome shotgun (WGS) entry which is preliminary data.</text>
</comment>
<feature type="compositionally biased region" description="Basic and acidic residues" evidence="1">
    <location>
        <begin position="69"/>
        <end position="78"/>
    </location>
</feature>
<dbReference type="RefSeq" id="WP_189112645.1">
    <property type="nucleotide sequence ID" value="NZ_BMQC01000002.1"/>
</dbReference>
<evidence type="ECO:0000313" key="2">
    <source>
        <dbReference type="EMBL" id="GGK16357.1"/>
    </source>
</evidence>
<organism evidence="2 3">
    <name type="scientific">Pilimelia terevasa</name>
    <dbReference type="NCBI Taxonomy" id="53372"/>
    <lineage>
        <taxon>Bacteria</taxon>
        <taxon>Bacillati</taxon>
        <taxon>Actinomycetota</taxon>
        <taxon>Actinomycetes</taxon>
        <taxon>Micromonosporales</taxon>
        <taxon>Micromonosporaceae</taxon>
        <taxon>Pilimelia</taxon>
    </lineage>
</organism>
<reference evidence="2" key="2">
    <citation type="submission" date="2020-09" db="EMBL/GenBank/DDBJ databases">
        <authorList>
            <person name="Sun Q."/>
            <person name="Ohkuma M."/>
        </authorList>
    </citation>
    <scope>NUCLEOTIDE SEQUENCE</scope>
    <source>
        <strain evidence="2">JCM 3091</strain>
    </source>
</reference>
<feature type="region of interest" description="Disordered" evidence="1">
    <location>
        <begin position="56"/>
        <end position="78"/>
    </location>
</feature>
<dbReference type="Proteomes" id="UP000662200">
    <property type="component" value="Unassembled WGS sequence"/>
</dbReference>
<reference evidence="2" key="1">
    <citation type="journal article" date="2014" name="Int. J. Syst. Evol. Microbiol.">
        <title>Complete genome sequence of Corynebacterium casei LMG S-19264T (=DSM 44701T), isolated from a smear-ripened cheese.</title>
        <authorList>
            <consortium name="US DOE Joint Genome Institute (JGI-PGF)"/>
            <person name="Walter F."/>
            <person name="Albersmeier A."/>
            <person name="Kalinowski J."/>
            <person name="Ruckert C."/>
        </authorList>
    </citation>
    <scope>NUCLEOTIDE SEQUENCE</scope>
    <source>
        <strain evidence="2">JCM 3091</strain>
    </source>
</reference>
<accession>A0A8J3FGD2</accession>
<name>A0A8J3FGD2_9ACTN</name>
<evidence type="ECO:0000256" key="1">
    <source>
        <dbReference type="SAM" id="MobiDB-lite"/>
    </source>
</evidence>
<keyword evidence="3" id="KW-1185">Reference proteome</keyword>
<evidence type="ECO:0000313" key="3">
    <source>
        <dbReference type="Proteomes" id="UP000662200"/>
    </source>
</evidence>
<protein>
    <submittedName>
        <fullName evidence="2">Uncharacterized protein</fullName>
    </submittedName>
</protein>
<gene>
    <name evidence="2" type="ORF">GCM10010124_06190</name>
</gene>
<sequence length="247" mass="26605">MEDDMSTEGTAGGVLREDCGRVRWHERTPNVMPDVELFRRSWNRADVERPPARISVSRDGNINTVGRPGVHEADDLDPRHPSWREAIEPGVWPLVDTLTTSAWSLVTYDSCAGHAYRDPALRPVGRRVGLLPRSVAERSRVEAALCRAVTSAAGALPPPVTVAVSRTHLWCGRTGGAHVVLDLSLDRAPGSSWAQYFPALDAATAALRKALVAQAPVAGQPCGCVPARARCADTHSMASPMTCAMDE</sequence>
<proteinExistence type="predicted"/>